<keyword evidence="2" id="KW-0472">Membrane</keyword>
<feature type="compositionally biased region" description="Polar residues" evidence="1">
    <location>
        <begin position="155"/>
        <end position="164"/>
    </location>
</feature>
<comment type="caution">
    <text evidence="3">The sequence shown here is derived from an EMBL/GenBank/DDBJ whole genome shotgun (WGS) entry which is preliminary data.</text>
</comment>
<sequence length="838" mass="94122">MALQRVDDSDLDKLIYANGGKGWRRSTRAAKEEYLSTSHGSPEAGSSVTLRFNGTSVEVKGTVLKQKQGSENSQEPLAIFVLDFASETTYNGNPSNNTVYSQRFYFNSSLSAGEHSLTMTLVDPDVRLWLDYIDYTPLPVTPASSTTTGGATATNQSQNDADTSGGVSKGLVAGISILAAILTALTVLGLVWWFLRRKRMKQDSEATQSISYYTHPSHPTSPVQSESSLGYFQPHPISTNPPDEYRKPQIPSRHVVNQSSSVGFVTGAALLRETSIQLPHVGTRSFNYVDPERSPKSPIKPQNETPVTPRHRAYSSTTWSEYTTSLNSDTYHASGLLEVNLNATLEHPIHILIERSRLLWEQKVAKQSKSLKEAVTEYQRRHSGRAPPLGFEKWWKYAKENNVQLLDEYDQIWRDVEVFWGFDTTALSVSQDEYLQKSFLEESGIYVIGKDNWEETIDIFTLTSNSTEPNNTHELSTSTYGGTTLIKLLRDAGVEEHIPPFRIIMNPDDRPIIQRDWALWDRAVRSARIGSVLPRAMAEAPMFGQGWLSSCNPHDSAAWYTPIDYKERPPTRGMPKTFIHDHSPAMDPCAHPHLFRTHGQFLSYDGGRGPNLPQYDSVFLGAEEELGWVGVVSYSPTKLHADITAAIPYDWEEDAEDLDLGDGWEWSWEEGDTSKSEGSDGEGHKEDQMDNSAAKLTADGDEAQNIINTRPSGEPLRWALKGVDERLHWRGSNTGMWHGEGMDWNLAHRLRMMDMLQVIDHSPTPEGFPEPNRYPEKLPALSMDSGRSMVTIDRAQWINSSMDVSFAGVFLYQLDTIRPYVFQATLRHAQYRGEYARS</sequence>
<feature type="region of interest" description="Disordered" evidence="1">
    <location>
        <begin position="143"/>
        <end position="164"/>
    </location>
</feature>
<keyword evidence="2" id="KW-1133">Transmembrane helix</keyword>
<feature type="region of interest" description="Disordered" evidence="1">
    <location>
        <begin position="664"/>
        <end position="690"/>
    </location>
</feature>
<evidence type="ECO:0000313" key="3">
    <source>
        <dbReference type="EMBL" id="KAL0061400.1"/>
    </source>
</evidence>
<dbReference type="EMBL" id="JBBXMP010000137">
    <property type="protein sequence ID" value="KAL0061400.1"/>
    <property type="molecule type" value="Genomic_DNA"/>
</dbReference>
<evidence type="ECO:0000313" key="4">
    <source>
        <dbReference type="Proteomes" id="UP001437256"/>
    </source>
</evidence>
<feature type="transmembrane region" description="Helical" evidence="2">
    <location>
        <begin position="171"/>
        <end position="195"/>
    </location>
</feature>
<protein>
    <submittedName>
        <fullName evidence="3">Uncharacterized protein</fullName>
    </submittedName>
</protein>
<evidence type="ECO:0000256" key="1">
    <source>
        <dbReference type="SAM" id="MobiDB-lite"/>
    </source>
</evidence>
<organism evidence="3 4">
    <name type="scientific">Marasmius tenuissimus</name>
    <dbReference type="NCBI Taxonomy" id="585030"/>
    <lineage>
        <taxon>Eukaryota</taxon>
        <taxon>Fungi</taxon>
        <taxon>Dikarya</taxon>
        <taxon>Basidiomycota</taxon>
        <taxon>Agaricomycotina</taxon>
        <taxon>Agaricomycetes</taxon>
        <taxon>Agaricomycetidae</taxon>
        <taxon>Agaricales</taxon>
        <taxon>Marasmiineae</taxon>
        <taxon>Marasmiaceae</taxon>
        <taxon>Marasmius</taxon>
    </lineage>
</organism>
<dbReference type="Proteomes" id="UP001437256">
    <property type="component" value="Unassembled WGS sequence"/>
</dbReference>
<proteinExistence type="predicted"/>
<accession>A0ABR2ZJI6</accession>
<keyword evidence="2" id="KW-0812">Transmembrane</keyword>
<gene>
    <name evidence="3" type="ORF">AAF712_011801</name>
</gene>
<reference evidence="3 4" key="1">
    <citation type="submission" date="2024-05" db="EMBL/GenBank/DDBJ databases">
        <title>A draft genome resource for the thread blight pathogen Marasmius tenuissimus strain MS-2.</title>
        <authorList>
            <person name="Yulfo-Soto G.E."/>
            <person name="Baruah I.K."/>
            <person name="Amoako-Attah I."/>
            <person name="Bukari Y."/>
            <person name="Meinhardt L.W."/>
            <person name="Bailey B.A."/>
            <person name="Cohen S.P."/>
        </authorList>
    </citation>
    <scope>NUCLEOTIDE SEQUENCE [LARGE SCALE GENOMIC DNA]</scope>
    <source>
        <strain evidence="3 4">MS-2</strain>
    </source>
</reference>
<name>A0ABR2ZJI6_9AGAR</name>
<dbReference type="Gene3D" id="2.60.120.260">
    <property type="entry name" value="Galactose-binding domain-like"/>
    <property type="match status" value="1"/>
</dbReference>
<feature type="compositionally biased region" description="Low complexity" evidence="1">
    <location>
        <begin position="143"/>
        <end position="154"/>
    </location>
</feature>
<keyword evidence="4" id="KW-1185">Reference proteome</keyword>
<feature type="region of interest" description="Disordered" evidence="1">
    <location>
        <begin position="211"/>
        <end position="248"/>
    </location>
</feature>
<feature type="region of interest" description="Disordered" evidence="1">
    <location>
        <begin position="288"/>
        <end position="314"/>
    </location>
</feature>
<evidence type="ECO:0000256" key="2">
    <source>
        <dbReference type="SAM" id="Phobius"/>
    </source>
</evidence>
<feature type="compositionally biased region" description="Polar residues" evidence="1">
    <location>
        <begin position="211"/>
        <end position="241"/>
    </location>
</feature>
<feature type="compositionally biased region" description="Basic and acidic residues" evidence="1">
    <location>
        <begin position="672"/>
        <end position="688"/>
    </location>
</feature>